<evidence type="ECO:0000256" key="4">
    <source>
        <dbReference type="ARBA" id="ARBA00022617"/>
    </source>
</evidence>
<evidence type="ECO:0000256" key="9">
    <source>
        <dbReference type="PIRSR" id="PIRSR602401-1"/>
    </source>
</evidence>
<protein>
    <submittedName>
        <fullName evidence="12">Cytochrome</fullName>
    </submittedName>
</protein>
<dbReference type="EMBL" id="JBFOLK010000012">
    <property type="protein sequence ID" value="KAL2470882.1"/>
    <property type="molecule type" value="Genomic_DNA"/>
</dbReference>
<keyword evidence="4 9" id="KW-0349">Heme</keyword>
<keyword evidence="6 10" id="KW-0560">Oxidoreductase</keyword>
<dbReference type="AlphaFoldDB" id="A0ABD1Q3V8"/>
<evidence type="ECO:0000256" key="10">
    <source>
        <dbReference type="RuleBase" id="RU000461"/>
    </source>
</evidence>
<evidence type="ECO:0000256" key="1">
    <source>
        <dbReference type="ARBA" id="ARBA00001971"/>
    </source>
</evidence>
<keyword evidence="7 9" id="KW-0408">Iron</keyword>
<comment type="caution">
    <text evidence="12">The sequence shown here is derived from an EMBL/GenBank/DDBJ whole genome shotgun (WGS) entry which is preliminary data.</text>
</comment>
<dbReference type="Gene3D" id="1.10.630.10">
    <property type="entry name" value="Cytochrome P450"/>
    <property type="match status" value="1"/>
</dbReference>
<evidence type="ECO:0000256" key="3">
    <source>
        <dbReference type="ARBA" id="ARBA00010617"/>
    </source>
</evidence>
<dbReference type="FunFam" id="1.10.630.10:FF:000011">
    <property type="entry name" value="Cytochrome P450 83B1"/>
    <property type="match status" value="1"/>
</dbReference>
<proteinExistence type="inferred from homology"/>
<dbReference type="PANTHER" id="PTHR47955:SF19">
    <property type="entry name" value="CYTOCHROME P450 71A9-LIKE ISOFORM X1"/>
    <property type="match status" value="1"/>
</dbReference>
<evidence type="ECO:0000256" key="7">
    <source>
        <dbReference type="ARBA" id="ARBA00023004"/>
    </source>
</evidence>
<evidence type="ECO:0000256" key="5">
    <source>
        <dbReference type="ARBA" id="ARBA00022723"/>
    </source>
</evidence>
<keyword evidence="13" id="KW-1185">Reference proteome</keyword>
<keyword evidence="11" id="KW-0812">Transmembrane</keyword>
<gene>
    <name evidence="12" type="ORF">Adt_39018</name>
</gene>
<dbReference type="InterPro" id="IPR036396">
    <property type="entry name" value="Cyt_P450_sf"/>
</dbReference>
<keyword evidence="11" id="KW-0472">Membrane</keyword>
<dbReference type="InterPro" id="IPR017972">
    <property type="entry name" value="Cyt_P450_CS"/>
</dbReference>
<reference evidence="13" key="1">
    <citation type="submission" date="2024-07" db="EMBL/GenBank/DDBJ databases">
        <title>Two chromosome-level genome assemblies of Korean endemic species Abeliophyllum distichum and Forsythia ovata (Oleaceae).</title>
        <authorList>
            <person name="Jang H."/>
        </authorList>
    </citation>
    <scope>NUCLEOTIDE SEQUENCE [LARGE SCALE GENOMIC DNA]</scope>
</reference>
<evidence type="ECO:0000256" key="8">
    <source>
        <dbReference type="ARBA" id="ARBA00023033"/>
    </source>
</evidence>
<dbReference type="GO" id="GO:0016020">
    <property type="term" value="C:membrane"/>
    <property type="evidence" value="ECO:0007669"/>
    <property type="project" value="UniProtKB-SubCell"/>
</dbReference>
<dbReference type="PRINTS" id="PR00385">
    <property type="entry name" value="P450"/>
</dbReference>
<keyword evidence="5 9" id="KW-0479">Metal-binding</keyword>
<evidence type="ECO:0000256" key="2">
    <source>
        <dbReference type="ARBA" id="ARBA00004167"/>
    </source>
</evidence>
<dbReference type="GO" id="GO:0046872">
    <property type="term" value="F:metal ion binding"/>
    <property type="evidence" value="ECO:0007669"/>
    <property type="project" value="UniProtKB-KW"/>
</dbReference>
<sequence length="507" mass="58596">MFNTLMEFYSWFPVVFFLIFVLSLLFLMKPKTAALSNLPPSPPRLPIIGNLHQLGNIPHRSMWKLSQKYGPVMLLQLGQVPNLVVSSAEMAKQVLRTHDQECCSRPYSYGAMKLSYNLLDVAFGPHSEYWRELRKICVIKLFAVKRVQSFWNVREKEVARLINSISESSSYPIEVNEKIFSVTNNIICSIAFGKSYEGKQFEGYYKFQEAIDDAMAMLGSFWAADFFPNFGWILDVITGLRRRLEKCFQDFDAFFEGLIDEHLDPDRPRPEHEDIIDVLLEVSKDETAPIHLSRDHIKSTLMDIFIGAINTSSLTMIWAMTELARNPRVMKKAQVEIRSCVRRKPRVSENEIPKLKYLKNVVKETFRLHPPVTLLLPRESMRPCKIGGYDIPAKTRIHVNAWAIGRDPETWKNPEEFYPERFEDNDVDFRGNHYELIPFGAGRRICPGLTMGSTAIEFTLANLLHCFDWGLPDGMQTEDISVEEEAGLTVNKKYSLYLVPIKYDWRQ</sequence>
<dbReference type="CDD" id="cd11072">
    <property type="entry name" value="CYP71-like"/>
    <property type="match status" value="1"/>
</dbReference>
<comment type="cofactor">
    <cofactor evidence="1 9">
        <name>heme</name>
        <dbReference type="ChEBI" id="CHEBI:30413"/>
    </cofactor>
</comment>
<comment type="similarity">
    <text evidence="3 10">Belongs to the cytochrome P450 family.</text>
</comment>
<dbReference type="SUPFAM" id="SSF48264">
    <property type="entry name" value="Cytochrome P450"/>
    <property type="match status" value="1"/>
</dbReference>
<evidence type="ECO:0000256" key="6">
    <source>
        <dbReference type="ARBA" id="ARBA00023002"/>
    </source>
</evidence>
<dbReference type="InterPro" id="IPR001128">
    <property type="entry name" value="Cyt_P450"/>
</dbReference>
<dbReference type="Pfam" id="PF00067">
    <property type="entry name" value="p450"/>
    <property type="match status" value="1"/>
</dbReference>
<feature type="transmembrane region" description="Helical" evidence="11">
    <location>
        <begin position="6"/>
        <end position="27"/>
    </location>
</feature>
<dbReference type="PROSITE" id="PS00086">
    <property type="entry name" value="CYTOCHROME_P450"/>
    <property type="match status" value="1"/>
</dbReference>
<keyword evidence="8 10" id="KW-0503">Monooxygenase</keyword>
<keyword evidence="11" id="KW-1133">Transmembrane helix</keyword>
<organism evidence="12 13">
    <name type="scientific">Abeliophyllum distichum</name>
    <dbReference type="NCBI Taxonomy" id="126358"/>
    <lineage>
        <taxon>Eukaryota</taxon>
        <taxon>Viridiplantae</taxon>
        <taxon>Streptophyta</taxon>
        <taxon>Embryophyta</taxon>
        <taxon>Tracheophyta</taxon>
        <taxon>Spermatophyta</taxon>
        <taxon>Magnoliopsida</taxon>
        <taxon>eudicotyledons</taxon>
        <taxon>Gunneridae</taxon>
        <taxon>Pentapetalae</taxon>
        <taxon>asterids</taxon>
        <taxon>lamiids</taxon>
        <taxon>Lamiales</taxon>
        <taxon>Oleaceae</taxon>
        <taxon>Forsythieae</taxon>
        <taxon>Abeliophyllum</taxon>
    </lineage>
</organism>
<feature type="binding site" description="axial binding residue" evidence="9">
    <location>
        <position position="446"/>
    </location>
    <ligand>
        <name>heme</name>
        <dbReference type="ChEBI" id="CHEBI:30413"/>
    </ligand>
    <ligandPart>
        <name>Fe</name>
        <dbReference type="ChEBI" id="CHEBI:18248"/>
    </ligandPart>
</feature>
<name>A0ABD1Q3V8_9LAMI</name>
<accession>A0ABD1Q3V8</accession>
<dbReference type="PANTHER" id="PTHR47955">
    <property type="entry name" value="CYTOCHROME P450 FAMILY 71 PROTEIN"/>
    <property type="match status" value="1"/>
</dbReference>
<dbReference type="GO" id="GO:0004497">
    <property type="term" value="F:monooxygenase activity"/>
    <property type="evidence" value="ECO:0007669"/>
    <property type="project" value="UniProtKB-KW"/>
</dbReference>
<dbReference type="Proteomes" id="UP001604336">
    <property type="component" value="Unassembled WGS sequence"/>
</dbReference>
<evidence type="ECO:0000313" key="12">
    <source>
        <dbReference type="EMBL" id="KAL2470882.1"/>
    </source>
</evidence>
<evidence type="ECO:0000256" key="11">
    <source>
        <dbReference type="SAM" id="Phobius"/>
    </source>
</evidence>
<comment type="subcellular location">
    <subcellularLocation>
        <location evidence="2">Membrane</location>
        <topology evidence="2">Single-pass membrane protein</topology>
    </subcellularLocation>
</comment>
<dbReference type="PRINTS" id="PR00463">
    <property type="entry name" value="EP450I"/>
</dbReference>
<dbReference type="InterPro" id="IPR002401">
    <property type="entry name" value="Cyt_P450_E_grp-I"/>
</dbReference>
<evidence type="ECO:0000313" key="13">
    <source>
        <dbReference type="Proteomes" id="UP001604336"/>
    </source>
</evidence>